<accession>A0A6S6RC82</accession>
<dbReference type="KEGG" id="acel:acsn021_40270"/>
<organism evidence="1 2">
    <name type="scientific">Anaerocolumna cellulosilytica</name>
    <dbReference type="NCBI Taxonomy" id="433286"/>
    <lineage>
        <taxon>Bacteria</taxon>
        <taxon>Bacillati</taxon>
        <taxon>Bacillota</taxon>
        <taxon>Clostridia</taxon>
        <taxon>Lachnospirales</taxon>
        <taxon>Lachnospiraceae</taxon>
        <taxon>Anaerocolumna</taxon>
    </lineage>
</organism>
<name>A0A6S6RC82_9FIRM</name>
<gene>
    <name evidence="1" type="ORF">acsn021_40270</name>
</gene>
<dbReference type="Proteomes" id="UP000515561">
    <property type="component" value="Chromosome"/>
</dbReference>
<protein>
    <submittedName>
        <fullName evidence="1">Uncharacterized protein</fullName>
    </submittedName>
</protein>
<evidence type="ECO:0000313" key="1">
    <source>
        <dbReference type="EMBL" id="BCJ96458.1"/>
    </source>
</evidence>
<dbReference type="EMBL" id="AP023367">
    <property type="protein sequence ID" value="BCJ96458.1"/>
    <property type="molecule type" value="Genomic_DNA"/>
</dbReference>
<dbReference type="AlphaFoldDB" id="A0A6S6RC82"/>
<reference evidence="1 2" key="1">
    <citation type="journal article" date="2016" name="Int. J. Syst. Evol. Microbiol.">
        <title>Descriptions of Anaerotaenia torta gen. nov., sp. nov. and Anaerocolumna cellulosilytica gen. nov., sp. nov. isolated from a methanogenic reactor of cattle waste.</title>
        <authorList>
            <person name="Uek A."/>
            <person name="Ohtaki Y."/>
            <person name="Kaku N."/>
            <person name="Ueki K."/>
        </authorList>
    </citation>
    <scope>NUCLEOTIDE SEQUENCE [LARGE SCALE GENOMIC DNA]</scope>
    <source>
        <strain evidence="1 2">SN021</strain>
    </source>
</reference>
<proteinExistence type="predicted"/>
<keyword evidence="2" id="KW-1185">Reference proteome</keyword>
<dbReference type="RefSeq" id="WP_184095259.1">
    <property type="nucleotide sequence ID" value="NZ_AP023367.1"/>
</dbReference>
<evidence type="ECO:0000313" key="2">
    <source>
        <dbReference type="Proteomes" id="UP000515561"/>
    </source>
</evidence>
<sequence length="155" mass="17797">MRDSRKVLAAKINPDGQLGEPKMCVRCGRMFSYLGYGHFYCPACKKLDEEDFMRVKNYIYENGVAPAMEVSEVTGISLDRINQYLKEGRLEIPENSPIFIKCEMCSIDIRSGRVCQECASKLTHAMRVKMDFDEEQIGPVPKKMIGKRRFIRGED</sequence>